<keyword evidence="7" id="KW-0630">Potassium</keyword>
<dbReference type="SUPFAM" id="SSF51206">
    <property type="entry name" value="cAMP-binding domain-like"/>
    <property type="match status" value="1"/>
</dbReference>
<organism evidence="15 16">
    <name type="scientific">Paramecium tetraurelia</name>
    <dbReference type="NCBI Taxonomy" id="5888"/>
    <lineage>
        <taxon>Eukaryota</taxon>
        <taxon>Sar</taxon>
        <taxon>Alveolata</taxon>
        <taxon>Ciliophora</taxon>
        <taxon>Intramacronucleata</taxon>
        <taxon>Oligohymenophorea</taxon>
        <taxon>Peniculida</taxon>
        <taxon>Parameciidae</taxon>
        <taxon>Paramecium</taxon>
    </lineage>
</organism>
<evidence type="ECO:0000256" key="4">
    <source>
        <dbReference type="ARBA" id="ARBA00022692"/>
    </source>
</evidence>
<feature type="compositionally biased region" description="Low complexity" evidence="12">
    <location>
        <begin position="1158"/>
        <end position="1167"/>
    </location>
</feature>
<keyword evidence="11" id="KW-0407">Ion channel</keyword>
<dbReference type="InterPro" id="IPR018490">
    <property type="entry name" value="cNMP-bd_dom_sf"/>
</dbReference>
<evidence type="ECO:0000256" key="9">
    <source>
        <dbReference type="ARBA" id="ARBA00023065"/>
    </source>
</evidence>
<dbReference type="GO" id="GO:0042391">
    <property type="term" value="P:regulation of membrane potential"/>
    <property type="evidence" value="ECO:0000318"/>
    <property type="project" value="GO_Central"/>
</dbReference>
<gene>
    <name evidence="15" type="ORF">GSPATT00022704001</name>
</gene>
<dbReference type="RefSeq" id="XP_001456929.1">
    <property type="nucleotide sequence ID" value="XM_001456892.1"/>
</dbReference>
<evidence type="ECO:0000313" key="15">
    <source>
        <dbReference type="EMBL" id="CAK89532.1"/>
    </source>
</evidence>
<dbReference type="InterPro" id="IPR050818">
    <property type="entry name" value="KCNH_animal-type"/>
</dbReference>
<evidence type="ECO:0000256" key="1">
    <source>
        <dbReference type="ARBA" id="ARBA00004141"/>
    </source>
</evidence>
<evidence type="ECO:0000256" key="8">
    <source>
        <dbReference type="ARBA" id="ARBA00022989"/>
    </source>
</evidence>
<reference evidence="15 16" key="1">
    <citation type="journal article" date="2006" name="Nature">
        <title>Global trends of whole-genome duplications revealed by the ciliate Paramecium tetraurelia.</title>
        <authorList>
            <consortium name="Genoscope"/>
            <person name="Aury J.-M."/>
            <person name="Jaillon O."/>
            <person name="Duret L."/>
            <person name="Noel B."/>
            <person name="Jubin C."/>
            <person name="Porcel B.M."/>
            <person name="Segurens B."/>
            <person name="Daubin V."/>
            <person name="Anthouard V."/>
            <person name="Aiach N."/>
            <person name="Arnaiz O."/>
            <person name="Billaut A."/>
            <person name="Beisson J."/>
            <person name="Blanc I."/>
            <person name="Bouhouche K."/>
            <person name="Camara F."/>
            <person name="Duharcourt S."/>
            <person name="Guigo R."/>
            <person name="Gogendeau D."/>
            <person name="Katinka M."/>
            <person name="Keller A.-M."/>
            <person name="Kissmehl R."/>
            <person name="Klotz C."/>
            <person name="Koll F."/>
            <person name="Le Moue A."/>
            <person name="Lepere C."/>
            <person name="Malinsky S."/>
            <person name="Nowacki M."/>
            <person name="Nowak J.K."/>
            <person name="Plattner H."/>
            <person name="Poulain J."/>
            <person name="Ruiz F."/>
            <person name="Serrano V."/>
            <person name="Zagulski M."/>
            <person name="Dessen P."/>
            <person name="Betermier M."/>
            <person name="Weissenbach J."/>
            <person name="Scarpelli C."/>
            <person name="Schachter V."/>
            <person name="Sperling L."/>
            <person name="Meyer E."/>
            <person name="Cohen J."/>
            <person name="Wincker P."/>
        </authorList>
    </citation>
    <scope>NUCLEOTIDE SEQUENCE [LARGE SCALE GENOMIC DNA]</scope>
    <source>
        <strain evidence="15 16">Stock d4-2</strain>
    </source>
</reference>
<feature type="compositionally biased region" description="Polar residues" evidence="12">
    <location>
        <begin position="1140"/>
        <end position="1154"/>
    </location>
</feature>
<dbReference type="InterPro" id="IPR003938">
    <property type="entry name" value="K_chnl_volt-dep_EAG/ELK/ERG"/>
</dbReference>
<dbReference type="Gene3D" id="1.10.287.630">
    <property type="entry name" value="Helix hairpin bin"/>
    <property type="match status" value="1"/>
</dbReference>
<evidence type="ECO:0000256" key="11">
    <source>
        <dbReference type="ARBA" id="ARBA00023303"/>
    </source>
</evidence>
<feature type="transmembrane region" description="Helical" evidence="13">
    <location>
        <begin position="341"/>
        <end position="364"/>
    </location>
</feature>
<proteinExistence type="predicted"/>
<keyword evidence="10 13" id="KW-0472">Membrane</keyword>
<dbReference type="InterPro" id="IPR014710">
    <property type="entry name" value="RmlC-like_jellyroll"/>
</dbReference>
<evidence type="ECO:0000256" key="3">
    <source>
        <dbReference type="ARBA" id="ARBA00022538"/>
    </source>
</evidence>
<dbReference type="PANTHER" id="PTHR10217">
    <property type="entry name" value="VOLTAGE AND LIGAND GATED POTASSIUM CHANNEL"/>
    <property type="match status" value="1"/>
</dbReference>
<keyword evidence="9" id="KW-0406">Ion transport</keyword>
<dbReference type="OrthoDB" id="415460at2759"/>
<dbReference type="InParanoid" id="A0E2L5"/>
<dbReference type="CDD" id="cd00038">
    <property type="entry name" value="CAP_ED"/>
    <property type="match status" value="1"/>
</dbReference>
<dbReference type="Proteomes" id="UP000000600">
    <property type="component" value="Unassembled WGS sequence"/>
</dbReference>
<evidence type="ECO:0000313" key="16">
    <source>
        <dbReference type="Proteomes" id="UP000000600"/>
    </source>
</evidence>
<keyword evidence="5" id="KW-0631">Potassium channel</keyword>
<accession>A0E2L5</accession>
<evidence type="ECO:0000256" key="5">
    <source>
        <dbReference type="ARBA" id="ARBA00022826"/>
    </source>
</evidence>
<evidence type="ECO:0000256" key="2">
    <source>
        <dbReference type="ARBA" id="ARBA00022448"/>
    </source>
</evidence>
<feature type="transmembrane region" description="Helical" evidence="13">
    <location>
        <begin position="520"/>
        <end position="543"/>
    </location>
</feature>
<dbReference type="GO" id="GO:0071805">
    <property type="term" value="P:potassium ion transmembrane transport"/>
    <property type="evidence" value="ECO:0000318"/>
    <property type="project" value="GO_Central"/>
</dbReference>
<dbReference type="PROSITE" id="PS50042">
    <property type="entry name" value="CNMP_BINDING_3"/>
    <property type="match status" value="1"/>
</dbReference>
<evidence type="ECO:0000259" key="14">
    <source>
        <dbReference type="PROSITE" id="PS50042"/>
    </source>
</evidence>
<evidence type="ECO:0000256" key="13">
    <source>
        <dbReference type="SAM" id="Phobius"/>
    </source>
</evidence>
<dbReference type="InterPro" id="IPR005821">
    <property type="entry name" value="Ion_trans_dom"/>
</dbReference>
<feature type="transmembrane region" description="Helical" evidence="13">
    <location>
        <begin position="491"/>
        <end position="508"/>
    </location>
</feature>
<dbReference type="EMBL" id="CT868655">
    <property type="protein sequence ID" value="CAK89532.1"/>
    <property type="molecule type" value="Genomic_DNA"/>
</dbReference>
<dbReference type="Gene3D" id="2.60.120.10">
    <property type="entry name" value="Jelly Rolls"/>
    <property type="match status" value="1"/>
</dbReference>
<dbReference type="AlphaFoldDB" id="A0E2L5"/>
<keyword evidence="8 13" id="KW-1133">Transmembrane helix</keyword>
<dbReference type="PANTHER" id="PTHR10217:SF435">
    <property type="entry name" value="POTASSIUM VOLTAGE-GATED CHANNEL PROTEIN EAG"/>
    <property type="match status" value="1"/>
</dbReference>
<dbReference type="Gene3D" id="1.10.287.70">
    <property type="match status" value="1"/>
</dbReference>
<keyword evidence="3" id="KW-0633">Potassium transport</keyword>
<sequence length="1266" mass="148099">MISRDTGFQDLESGIQSNNLSSGQLVDLEQNSPINGQQLDPTLEFSQLQQLEALRMKRDIFDYSHKQALNLGNKSDINEEDCLMSNLSGKRSEPQGSISSISCNIKKQKLTKPPKQRSNKTIQFQQKLDQDDFVIGSAKNQSGTNILGIKSDAKIVKYQTFVQQLEEEQEQNEKKKIAQIHRDTIKQQSLVLRGKSREMKTGLNEVWSQKALIIIRLVSRFIQQLKTKTERIKFRLITQRIFEVICDNSANFEYMLINRLIKQKPSLRLIIFHQFQSRALTMLNTLESVNDFLSKYIKVIKPDSLFKIVWDIVLLLFIVVNIFYIPIYISFDVRSSGLFEWIFDLLPSWVFIAEILLNFNTAYYDKGLMHEDRKQIMKHYVKGNFFWDIIVVIPFLISYLDIPFVRYTLLLRLTRLSPLMTSIEEVLNLEDSLQIFLDLLKLIFFLLLTGHFCGCAWHWVAIIEYQNYGQEITWLTHYEPNAMNYEWFDRYIISLYWSVITTVTVGYGDIVPVTTVERVFVIVVTLLICGVFGYCLSNIGNIFKQITDKKAIYKQRIREINQHIRKRGLSYNLQLKVKKYFEYFLKVKQEEDQHAEQFIEQLTKHLREEVLTDIYRKTLKQSRFLRENFSEEILNRLCQIVKETKLYPEQVLFQRNDSPKALWFILSGAVEYVADHQNEDEHYYTETFLKKLTQGTVIGEREFISQTPYEYNARATKFTQLLVVDYQQFYLILQENNDEFEKYCLAKDNLLFNSNYKAFGQICEICGWTHRFIQCPFVFLQPNKNKIASSFVSTKTNKRLAFPYRTLPKTNWRNNVPEVQEAALGYIVLNNIIPEKYLLYHHSREINDNYLVNLGFELNEREDELSKIVPNKKNSVSKDPKILSQYDNTSLQQPIQQPSIQTVLQDQKSQNQTAMFHKDGQKINLTNESIIDWDQGSQLRKSMNRIKFQGLDRGRTLQSIKGKHHQNNGGGVDILEESMIQEEVQIQNTNVGSQKFIHNKLKMVKSKHNNQNAIGIRKVSWLEFDSGPNQYQDGKVGQQLFNKQISKGSDTNFDQPPPVNQCENEIKQRIEARENSIISKKTNTKQQITSFLSIDINRRKKRRKTTQLLQFFQGIDGGDNKSTKKVDKSLLGNDVYSSSLYTNGGPNNNTGLMDSNNKDNNNADNNSVHVAHSFDGIQKRIQDIVHVHFEMELDRYKSSQYYFPDYNVEIVLEKIAVYYEKVNDKKFDMREMKRTKTNLTLFDRIRQAKNPTIRGTFVDKSLQEND</sequence>
<evidence type="ECO:0000256" key="6">
    <source>
        <dbReference type="ARBA" id="ARBA00022882"/>
    </source>
</evidence>
<keyword evidence="16" id="KW-1185">Reference proteome</keyword>
<dbReference type="GeneID" id="5042714"/>
<name>A0E2L5_PARTE</name>
<protein>
    <recommendedName>
        <fullName evidence="14">Cyclic nucleotide-binding domain-containing protein</fullName>
    </recommendedName>
</protein>
<dbReference type="OMA" id="IVKYQTF"/>
<evidence type="ECO:0000256" key="12">
    <source>
        <dbReference type="SAM" id="MobiDB-lite"/>
    </source>
</evidence>
<dbReference type="GO" id="GO:0005886">
    <property type="term" value="C:plasma membrane"/>
    <property type="evidence" value="ECO:0000318"/>
    <property type="project" value="GO_Central"/>
</dbReference>
<dbReference type="Pfam" id="PF00027">
    <property type="entry name" value="cNMP_binding"/>
    <property type="match status" value="1"/>
</dbReference>
<keyword evidence="4 13" id="KW-0812">Transmembrane</keyword>
<feature type="region of interest" description="Disordered" evidence="12">
    <location>
        <begin position="1140"/>
        <end position="1167"/>
    </location>
</feature>
<dbReference type="SUPFAM" id="SSF81324">
    <property type="entry name" value="Voltage-gated potassium channels"/>
    <property type="match status" value="1"/>
</dbReference>
<keyword evidence="6" id="KW-0851">Voltage-gated channel</keyword>
<dbReference type="HOGENOM" id="CLU_271320_0_0_1"/>
<comment type="subcellular location">
    <subcellularLocation>
        <location evidence="1">Membrane</location>
        <topology evidence="1">Multi-pass membrane protein</topology>
    </subcellularLocation>
</comment>
<feature type="domain" description="Cyclic nucleotide-binding" evidence="14">
    <location>
        <begin position="625"/>
        <end position="738"/>
    </location>
</feature>
<dbReference type="KEGG" id="ptm:GSPATT00022704001"/>
<dbReference type="GO" id="GO:0034702">
    <property type="term" value="C:monoatomic ion channel complex"/>
    <property type="evidence" value="ECO:0007669"/>
    <property type="project" value="UniProtKB-KW"/>
</dbReference>
<feature type="transmembrane region" description="Helical" evidence="13">
    <location>
        <begin position="385"/>
        <end position="405"/>
    </location>
</feature>
<feature type="transmembrane region" description="Helical" evidence="13">
    <location>
        <begin position="439"/>
        <end position="460"/>
    </location>
</feature>
<dbReference type="SMART" id="SM00100">
    <property type="entry name" value="cNMP"/>
    <property type="match status" value="1"/>
</dbReference>
<evidence type="ECO:0000256" key="7">
    <source>
        <dbReference type="ARBA" id="ARBA00022958"/>
    </source>
</evidence>
<dbReference type="GO" id="GO:0005249">
    <property type="term" value="F:voltage-gated potassium channel activity"/>
    <property type="evidence" value="ECO:0000318"/>
    <property type="project" value="GO_Central"/>
</dbReference>
<dbReference type="Pfam" id="PF00520">
    <property type="entry name" value="Ion_trans"/>
    <property type="match status" value="1"/>
</dbReference>
<dbReference type="PRINTS" id="PR01463">
    <property type="entry name" value="EAGCHANLFMLY"/>
</dbReference>
<keyword evidence="2" id="KW-0813">Transport</keyword>
<dbReference type="eggNOG" id="KOG0498">
    <property type="taxonomic scope" value="Eukaryota"/>
</dbReference>
<feature type="transmembrane region" description="Helical" evidence="13">
    <location>
        <begin position="308"/>
        <end position="329"/>
    </location>
</feature>
<dbReference type="InterPro" id="IPR000595">
    <property type="entry name" value="cNMP-bd_dom"/>
</dbReference>
<evidence type="ECO:0000256" key="10">
    <source>
        <dbReference type="ARBA" id="ARBA00023136"/>
    </source>
</evidence>